<evidence type="ECO:0000313" key="12">
    <source>
        <dbReference type="Proteomes" id="UP000245639"/>
    </source>
</evidence>
<dbReference type="GO" id="GO:0030313">
    <property type="term" value="C:cell envelope"/>
    <property type="evidence" value="ECO:0007669"/>
    <property type="project" value="UniProtKB-SubCell"/>
</dbReference>
<feature type="domain" description="4Fe-4S Mo/W bis-MGD-type" evidence="10">
    <location>
        <begin position="78"/>
        <end position="136"/>
    </location>
</feature>
<keyword evidence="12" id="KW-1185">Reference proteome</keyword>
<dbReference type="Pfam" id="PF01568">
    <property type="entry name" value="Molydop_binding"/>
    <property type="match status" value="1"/>
</dbReference>
<dbReference type="InterPro" id="IPR006656">
    <property type="entry name" value="Mopterin_OxRdtase"/>
</dbReference>
<comment type="subcellular location">
    <subcellularLocation>
        <location evidence="2">Cell envelope</location>
    </subcellularLocation>
</comment>
<accession>A0A2U1F2H3</accession>
<feature type="region of interest" description="Disordered" evidence="9">
    <location>
        <begin position="671"/>
        <end position="698"/>
    </location>
</feature>
<evidence type="ECO:0000256" key="9">
    <source>
        <dbReference type="SAM" id="MobiDB-lite"/>
    </source>
</evidence>
<comment type="cofactor">
    <cofactor evidence="1">
        <name>[4Fe-4S] cluster</name>
        <dbReference type="ChEBI" id="CHEBI:49883"/>
    </cofactor>
</comment>
<dbReference type="GO" id="GO:0009061">
    <property type="term" value="P:anaerobic respiration"/>
    <property type="evidence" value="ECO:0007669"/>
    <property type="project" value="TreeGrafter"/>
</dbReference>
<dbReference type="Gene3D" id="3.40.50.740">
    <property type="match status" value="1"/>
</dbReference>
<evidence type="ECO:0000256" key="1">
    <source>
        <dbReference type="ARBA" id="ARBA00001966"/>
    </source>
</evidence>
<dbReference type="Proteomes" id="UP000245639">
    <property type="component" value="Unassembled WGS sequence"/>
</dbReference>
<evidence type="ECO:0000256" key="8">
    <source>
        <dbReference type="ARBA" id="ARBA00023014"/>
    </source>
</evidence>
<dbReference type="AlphaFoldDB" id="A0A2U1F2H3"/>
<dbReference type="PANTHER" id="PTHR43598">
    <property type="entry name" value="TUNGSTEN-CONTAINING FORMYLMETHANOFURAN DEHYDROGENASE 2 SUBUNIT B"/>
    <property type="match status" value="1"/>
</dbReference>
<keyword evidence="8" id="KW-0411">Iron-sulfur</keyword>
<dbReference type="PROSITE" id="PS51669">
    <property type="entry name" value="4FE4S_MOW_BIS_MGD"/>
    <property type="match status" value="1"/>
</dbReference>
<organism evidence="11 12">
    <name type="scientific">Actinomycetospora cinnamomea</name>
    <dbReference type="NCBI Taxonomy" id="663609"/>
    <lineage>
        <taxon>Bacteria</taxon>
        <taxon>Bacillati</taxon>
        <taxon>Actinomycetota</taxon>
        <taxon>Actinomycetes</taxon>
        <taxon>Pseudonocardiales</taxon>
        <taxon>Pseudonocardiaceae</taxon>
        <taxon>Actinomycetospora</taxon>
    </lineage>
</organism>
<keyword evidence="6" id="KW-0560">Oxidoreductase</keyword>
<comment type="similarity">
    <text evidence="3">Belongs to the prokaryotic molybdopterin-containing oxidoreductase family.</text>
</comment>
<dbReference type="SUPFAM" id="SSF53706">
    <property type="entry name" value="Formate dehydrogenase/DMSO reductase, domains 1-3"/>
    <property type="match status" value="1"/>
</dbReference>
<comment type="caution">
    <text evidence="11">The sequence shown here is derived from an EMBL/GenBank/DDBJ whole genome shotgun (WGS) entry which is preliminary data.</text>
</comment>
<evidence type="ECO:0000256" key="6">
    <source>
        <dbReference type="ARBA" id="ARBA00023002"/>
    </source>
</evidence>
<feature type="compositionally biased region" description="Basic and acidic residues" evidence="9">
    <location>
        <begin position="32"/>
        <end position="51"/>
    </location>
</feature>
<feature type="compositionally biased region" description="Low complexity" evidence="9">
    <location>
        <begin position="1"/>
        <end position="16"/>
    </location>
</feature>
<protein>
    <submittedName>
        <fullName evidence="11">Anaerobic selenocysteine-containing dehydrogenase</fullName>
    </submittedName>
</protein>
<evidence type="ECO:0000313" key="11">
    <source>
        <dbReference type="EMBL" id="PVZ06377.1"/>
    </source>
</evidence>
<dbReference type="OrthoDB" id="7376058at2"/>
<dbReference type="Gene3D" id="3.40.228.10">
    <property type="entry name" value="Dimethylsulfoxide Reductase, domain 2"/>
    <property type="match status" value="1"/>
</dbReference>
<evidence type="ECO:0000256" key="3">
    <source>
        <dbReference type="ARBA" id="ARBA00010312"/>
    </source>
</evidence>
<dbReference type="GO" id="GO:0051539">
    <property type="term" value="F:4 iron, 4 sulfur cluster binding"/>
    <property type="evidence" value="ECO:0007669"/>
    <property type="project" value="UniProtKB-KW"/>
</dbReference>
<evidence type="ECO:0000256" key="2">
    <source>
        <dbReference type="ARBA" id="ARBA00004196"/>
    </source>
</evidence>
<keyword evidence="4" id="KW-0004">4Fe-4S</keyword>
<dbReference type="Gene3D" id="3.30.2070.10">
    <property type="entry name" value="Formate dehydrogenase/DMSO reductase"/>
    <property type="match status" value="1"/>
</dbReference>
<feature type="region of interest" description="Disordered" evidence="9">
    <location>
        <begin position="109"/>
        <end position="129"/>
    </location>
</feature>
<evidence type="ECO:0000256" key="4">
    <source>
        <dbReference type="ARBA" id="ARBA00022485"/>
    </source>
</evidence>
<dbReference type="RefSeq" id="WP_116710128.1">
    <property type="nucleotide sequence ID" value="NZ_QEKW01000013.1"/>
</dbReference>
<keyword evidence="7" id="KW-0408">Iron</keyword>
<dbReference type="GO" id="GO:0030151">
    <property type="term" value="F:molybdenum ion binding"/>
    <property type="evidence" value="ECO:0007669"/>
    <property type="project" value="TreeGrafter"/>
</dbReference>
<name>A0A2U1F2H3_9PSEU</name>
<dbReference type="Pfam" id="PF04879">
    <property type="entry name" value="Molybdop_Fe4S4"/>
    <property type="match status" value="1"/>
</dbReference>
<dbReference type="EMBL" id="QEKW01000013">
    <property type="protein sequence ID" value="PVZ06377.1"/>
    <property type="molecule type" value="Genomic_DNA"/>
</dbReference>
<feature type="compositionally biased region" description="Pro residues" evidence="9">
    <location>
        <begin position="17"/>
        <end position="31"/>
    </location>
</feature>
<reference evidence="11 12" key="1">
    <citation type="submission" date="2018-04" db="EMBL/GenBank/DDBJ databases">
        <title>Genomic Encyclopedia of Type Strains, Phase IV (KMG-IV): sequencing the most valuable type-strain genomes for metagenomic binning, comparative biology and taxonomic classification.</title>
        <authorList>
            <person name="Goeker M."/>
        </authorList>
    </citation>
    <scope>NUCLEOTIDE SEQUENCE [LARGE SCALE GENOMIC DNA]</scope>
    <source>
        <strain evidence="11 12">DSM 45771</strain>
    </source>
</reference>
<dbReference type="Gene3D" id="2.40.40.20">
    <property type="match status" value="1"/>
</dbReference>
<sequence length="1003" mass="112687">MTETAPRGAAPTRPAAPSTPPGTPPATPPDDTPPRTERHPLPGARTHEHLRNFPPVSDWDHHVEHDARAHPRKVPREYMLVPTTCFNCESACGLLAYVDKSDLSVRKVEGNPAHPGSRGRNCAKGPATINQIDDPERILHPLRRTGERGGGQWEQVSWDTALDDVAGRIRAAILEGRHEEVTYHVGRPGEDGFAERMLQAWGVDGHNSHTNVCSSGARLGQTLWGGFDRPSPDHSNAKVILLFSSHLETGHYFNPHAQRILEGKSAGAKLVVVDPRMSNTASHADVWMAPWPGSEAAILLAVASYLLRTRRIDHEYLRRWFNWETYLAELHPGAATSDRAGTFEAFLDHLEGDYADYTFDFAAEESQVPVERIEELARLVADCDHRLSAHIWRSAAAGNLGGWQVARCLWFVLALTGSIGTPGGTSPNGWNKFIPHGPDVPAHDHWNALAWPREYPLSTNEMSILLPHFLQEGRGRLEVYFSRVFNPIWTYPDGFTWMKTLSDPGKVGLHVALTPTWSETAEFADYVLPVGHATERHDTHSYETHAAKWLGFRQPVQRVARERLGRPVGDTRDTNPGEVWEENELWFELSWRIDPDDALGIRRHFESPYRPGEKVTVDEYYRWIFENRVPGLTEKAQAEGMTPLEYMRRYGVVEVATDLYRQDERLLSESELSGTVEDTSPETRGVLRTPTDDDSVPPLIGEAGAVGVRHADGTATAGWLTPSRKLEVYSTAMRDWGWPEHATPGYIRSHVARSEIDLESGELVLVPTFRLPTLIHTRSGNAKYLNEISNSHPLWLHTRDAQRHGVRTDDLVRLSTAIGHLVARVWVTEGIRPGVCALSHHMGRWRLHDTEGSRWVQGLVDITHPDGPDTWKLRYRGGIEPFTSDDPDSERIWWNDPGVHQNLAFGVQPDPWSGMHCWLQKVRMERAHPGDRYGDVYVDTARSREVYRQWLAKTRATIGPGGQRRPEFLMRPVKPRRRAYRVDGGDQPPRTPDPAPSEGGASG</sequence>
<dbReference type="GO" id="GO:0043546">
    <property type="term" value="F:molybdopterin cofactor binding"/>
    <property type="evidence" value="ECO:0007669"/>
    <property type="project" value="InterPro"/>
</dbReference>
<dbReference type="SMART" id="SM00926">
    <property type="entry name" value="Molybdop_Fe4S4"/>
    <property type="match status" value="1"/>
</dbReference>
<dbReference type="InterPro" id="IPR009010">
    <property type="entry name" value="Asp_de-COase-like_dom_sf"/>
</dbReference>
<keyword evidence="5" id="KW-0479">Metal-binding</keyword>
<evidence type="ECO:0000259" key="10">
    <source>
        <dbReference type="PROSITE" id="PS51669"/>
    </source>
</evidence>
<evidence type="ECO:0000256" key="5">
    <source>
        <dbReference type="ARBA" id="ARBA00022723"/>
    </source>
</evidence>
<dbReference type="InterPro" id="IPR006657">
    <property type="entry name" value="MoPterin_dinucl-bd_dom"/>
</dbReference>
<feature type="region of interest" description="Disordered" evidence="9">
    <location>
        <begin position="1"/>
        <end position="55"/>
    </location>
</feature>
<dbReference type="PANTHER" id="PTHR43598:SF1">
    <property type="entry name" value="FORMATE DEHYDROGENASE-O MAJOR SUBUNIT"/>
    <property type="match status" value="1"/>
</dbReference>
<evidence type="ECO:0000256" key="7">
    <source>
        <dbReference type="ARBA" id="ARBA00023004"/>
    </source>
</evidence>
<dbReference type="Pfam" id="PF00384">
    <property type="entry name" value="Molybdopterin"/>
    <property type="match status" value="1"/>
</dbReference>
<gene>
    <name evidence="11" type="ORF">C8D89_113115</name>
</gene>
<dbReference type="GO" id="GO:0016491">
    <property type="term" value="F:oxidoreductase activity"/>
    <property type="evidence" value="ECO:0007669"/>
    <property type="project" value="UniProtKB-KW"/>
</dbReference>
<proteinExistence type="inferred from homology"/>
<dbReference type="SUPFAM" id="SSF50692">
    <property type="entry name" value="ADC-like"/>
    <property type="match status" value="1"/>
</dbReference>
<dbReference type="GO" id="GO:0009055">
    <property type="term" value="F:electron transfer activity"/>
    <property type="evidence" value="ECO:0007669"/>
    <property type="project" value="TreeGrafter"/>
</dbReference>
<dbReference type="Gene3D" id="2.20.25.90">
    <property type="entry name" value="ADC-like domains"/>
    <property type="match status" value="1"/>
</dbReference>
<dbReference type="InterPro" id="IPR006963">
    <property type="entry name" value="Mopterin_OxRdtase_4Fe-4S_dom"/>
</dbReference>
<feature type="region of interest" description="Disordered" evidence="9">
    <location>
        <begin position="958"/>
        <end position="1003"/>
    </location>
</feature>